<dbReference type="AlphaFoldDB" id="A0AAI9H3U3"/>
<proteinExistence type="predicted"/>
<sequence length="167" mass="19875">MHQEQDIADALHESLAYFNRYCRYSLKRLAADYQEEIDNYQDDVWEAPQRAARLSAAVKNYKTSRMIEFIFYMAIKLNLDLTPLVVKRLCSCLFQRTGSQELIVEIFGKKQRVNRSADNTMERINDVTERYRKSATRHWRKTLSDIEKVKKGYQKEIRARRKKKSGK</sequence>
<evidence type="ECO:0000313" key="1">
    <source>
        <dbReference type="EMBL" id="EMM0028759.1"/>
    </source>
</evidence>
<comment type="caution">
    <text evidence="1">The sequence shown here is derived from an EMBL/GenBank/DDBJ whole genome shotgun (WGS) entry which is preliminary data.</text>
</comment>
<protein>
    <recommendedName>
        <fullName evidence="2">Cytoplasmic protein</fullName>
    </recommendedName>
</protein>
<evidence type="ECO:0008006" key="2">
    <source>
        <dbReference type="Google" id="ProtNLM"/>
    </source>
</evidence>
<organism evidence="1">
    <name type="scientific">Escherichia coli</name>
    <dbReference type="NCBI Taxonomy" id="562"/>
    <lineage>
        <taxon>Bacteria</taxon>
        <taxon>Pseudomonadati</taxon>
        <taxon>Pseudomonadota</taxon>
        <taxon>Gammaproteobacteria</taxon>
        <taxon>Enterobacterales</taxon>
        <taxon>Enterobacteriaceae</taxon>
        <taxon>Escherichia</taxon>
    </lineage>
</organism>
<accession>A0AAI9H3U3</accession>
<dbReference type="EMBL" id="ABLFQU030000110">
    <property type="protein sequence ID" value="EMM0028759.1"/>
    <property type="molecule type" value="Genomic_DNA"/>
</dbReference>
<gene>
    <name evidence="1" type="ORF">P6223_005470</name>
</gene>
<name>A0AAI9H3U3_ECOLX</name>
<reference evidence="1" key="1">
    <citation type="submission" date="2024-02" db="EMBL/GenBank/DDBJ databases">
        <authorList>
            <consortium name="Clinical and Environmental Microbiology Branch: Whole genome sequencing antimicrobial resistance pathogens in the healthcare setting"/>
        </authorList>
    </citation>
    <scope>NUCLEOTIDE SEQUENCE</scope>
    <source>
        <strain evidence="1">2023CK-00345</strain>
    </source>
</reference>
<dbReference type="RefSeq" id="WP_021526598.1">
    <property type="nucleotide sequence ID" value="NZ_BFNV01000208.1"/>
</dbReference>